<dbReference type="AlphaFoldDB" id="A0A397VEV4"/>
<accession>A0A397VEV4</accession>
<gene>
    <name evidence="1" type="ORF">C2G38_2177815</name>
</gene>
<evidence type="ECO:0008006" key="3">
    <source>
        <dbReference type="Google" id="ProtNLM"/>
    </source>
</evidence>
<dbReference type="PANTHER" id="PTHR47718">
    <property type="entry name" value="OS01G0519700 PROTEIN"/>
    <property type="match status" value="1"/>
</dbReference>
<evidence type="ECO:0000313" key="2">
    <source>
        <dbReference type="Proteomes" id="UP000266673"/>
    </source>
</evidence>
<comment type="caution">
    <text evidence="1">The sequence shown here is derived from an EMBL/GenBank/DDBJ whole genome shotgun (WGS) entry which is preliminary data.</text>
</comment>
<organism evidence="1 2">
    <name type="scientific">Gigaspora rosea</name>
    <dbReference type="NCBI Taxonomy" id="44941"/>
    <lineage>
        <taxon>Eukaryota</taxon>
        <taxon>Fungi</taxon>
        <taxon>Fungi incertae sedis</taxon>
        <taxon>Mucoromycota</taxon>
        <taxon>Glomeromycotina</taxon>
        <taxon>Glomeromycetes</taxon>
        <taxon>Diversisporales</taxon>
        <taxon>Gigasporaceae</taxon>
        <taxon>Gigaspora</taxon>
    </lineage>
</organism>
<dbReference type="OrthoDB" id="2440185at2759"/>
<proteinExistence type="predicted"/>
<name>A0A397VEV4_9GLOM</name>
<evidence type="ECO:0000313" key="1">
    <source>
        <dbReference type="EMBL" id="RIB21015.1"/>
    </source>
</evidence>
<sequence>MLKITIIPEQQERQQFITDFEESEGNVRASFCSNGSVDSGSESENMFRAASNHVVFDRNQESDLESEFTRSVNFEKALFEISHSSVSCSLPDELFIGLQFDSWEAAELYIREYGKKRGFPESNGVYVSFMNLEHNHNLNADNVKFAATFRKFDQDIMSEIEHARKYKITGSDASKLLKYLLEKQKNEPMMFIQHLINTDNDRLCGIFWITEDQIVLWSHFSDVVLHYNTSRTNKYNYPLSLFILVNNDRRLRLGAQAFLNNETKECYE</sequence>
<dbReference type="Proteomes" id="UP000266673">
    <property type="component" value="Unassembled WGS sequence"/>
</dbReference>
<dbReference type="EMBL" id="QKWP01000385">
    <property type="protein sequence ID" value="RIB21015.1"/>
    <property type="molecule type" value="Genomic_DNA"/>
</dbReference>
<reference evidence="1 2" key="1">
    <citation type="submission" date="2018-06" db="EMBL/GenBank/DDBJ databases">
        <title>Comparative genomics reveals the genomic features of Rhizophagus irregularis, R. cerebriforme, R. diaphanum and Gigaspora rosea, and their symbiotic lifestyle signature.</title>
        <authorList>
            <person name="Morin E."/>
            <person name="San Clemente H."/>
            <person name="Chen E.C.H."/>
            <person name="De La Providencia I."/>
            <person name="Hainaut M."/>
            <person name="Kuo A."/>
            <person name="Kohler A."/>
            <person name="Murat C."/>
            <person name="Tang N."/>
            <person name="Roy S."/>
            <person name="Loubradou J."/>
            <person name="Henrissat B."/>
            <person name="Grigoriev I.V."/>
            <person name="Corradi N."/>
            <person name="Roux C."/>
            <person name="Martin F.M."/>
        </authorList>
    </citation>
    <scope>NUCLEOTIDE SEQUENCE [LARGE SCALE GENOMIC DNA]</scope>
    <source>
        <strain evidence="1 2">DAOM 194757</strain>
    </source>
</reference>
<keyword evidence="2" id="KW-1185">Reference proteome</keyword>
<dbReference type="STRING" id="44941.A0A397VEV4"/>
<protein>
    <recommendedName>
        <fullName evidence="3">MULE transposase domain-containing protein</fullName>
    </recommendedName>
</protein>